<protein>
    <submittedName>
        <fullName evidence="2">Antibiotic biosynthesis monooxygenase</fullName>
    </submittedName>
</protein>
<dbReference type="Gene3D" id="3.30.70.100">
    <property type="match status" value="1"/>
</dbReference>
<dbReference type="InterPro" id="IPR007138">
    <property type="entry name" value="ABM_dom"/>
</dbReference>
<feature type="domain" description="ABM" evidence="1">
    <location>
        <begin position="4"/>
        <end position="77"/>
    </location>
</feature>
<gene>
    <name evidence="2" type="ORF">Desaf_2056</name>
</gene>
<organism evidence="2 3">
    <name type="scientific">Desulfocurvibacter africanus subsp. africanus str. Walvis Bay</name>
    <dbReference type="NCBI Taxonomy" id="690850"/>
    <lineage>
        <taxon>Bacteria</taxon>
        <taxon>Pseudomonadati</taxon>
        <taxon>Thermodesulfobacteriota</taxon>
        <taxon>Desulfovibrionia</taxon>
        <taxon>Desulfovibrionales</taxon>
        <taxon>Desulfovibrionaceae</taxon>
        <taxon>Desulfocurvibacter</taxon>
    </lineage>
</organism>
<keyword evidence="2" id="KW-0503">Monooxygenase</keyword>
<dbReference type="Pfam" id="PF03992">
    <property type="entry name" value="ABM"/>
    <property type="match status" value="1"/>
</dbReference>
<dbReference type="KEGG" id="daf:Desaf_2056"/>
<dbReference type="GO" id="GO:0004497">
    <property type="term" value="F:monooxygenase activity"/>
    <property type="evidence" value="ECO:0007669"/>
    <property type="project" value="UniProtKB-KW"/>
</dbReference>
<dbReference type="Proteomes" id="UP000007844">
    <property type="component" value="Chromosome"/>
</dbReference>
<dbReference type="InterPro" id="IPR011008">
    <property type="entry name" value="Dimeric_a/b-barrel"/>
</dbReference>
<name>F3Z3L3_DESAF</name>
<keyword evidence="2" id="KW-0560">Oxidoreductase</keyword>
<reference evidence="2 3" key="1">
    <citation type="journal article" date="2011" name="J. Bacteriol.">
        <title>Genome sequence of the mercury-methylating and pleomorphic Desulfovibrio africanus Strain Walvis Bay.</title>
        <authorList>
            <person name="Brown S.D."/>
            <person name="Wall J.D."/>
            <person name="Kucken A.M."/>
            <person name="Gilmour C.C."/>
            <person name="Podar M."/>
            <person name="Brandt C.C."/>
            <person name="Teshima H."/>
            <person name="Detter J.C."/>
            <person name="Han C.S."/>
            <person name="Land M.L."/>
            <person name="Lucas S."/>
            <person name="Han J."/>
            <person name="Pennacchio L."/>
            <person name="Nolan M."/>
            <person name="Pitluck S."/>
            <person name="Woyke T."/>
            <person name="Goodwin L."/>
            <person name="Palumbo A.V."/>
            <person name="Elias D.A."/>
        </authorList>
    </citation>
    <scope>NUCLEOTIDE SEQUENCE [LARGE SCALE GENOMIC DNA]</scope>
    <source>
        <strain evidence="2 3">Walvis Bay</strain>
    </source>
</reference>
<dbReference type="RefSeq" id="WP_014260130.1">
    <property type="nucleotide sequence ID" value="NC_016629.1"/>
</dbReference>
<dbReference type="AlphaFoldDB" id="F3Z3L3"/>
<dbReference type="HOGENOM" id="CLU_127577_2_1_7"/>
<keyword evidence="3" id="KW-1185">Reference proteome</keyword>
<sequence>MSSVILINPFEVLSGQEEQALEQWERVAEYMRRQPGYISTRLHRAITPEPKFLFVNVAEWDSEEAFFQATGTLEFQELTRDAVPHYPALYEVIRR</sequence>
<dbReference type="EMBL" id="CP003221">
    <property type="protein sequence ID" value="EGJ50385.1"/>
    <property type="molecule type" value="Genomic_DNA"/>
</dbReference>
<dbReference type="SUPFAM" id="SSF54909">
    <property type="entry name" value="Dimeric alpha+beta barrel"/>
    <property type="match status" value="1"/>
</dbReference>
<evidence type="ECO:0000313" key="2">
    <source>
        <dbReference type="EMBL" id="EGJ50385.1"/>
    </source>
</evidence>
<evidence type="ECO:0000259" key="1">
    <source>
        <dbReference type="Pfam" id="PF03992"/>
    </source>
</evidence>
<dbReference type="STRING" id="690850.Desaf_2056"/>
<evidence type="ECO:0000313" key="3">
    <source>
        <dbReference type="Proteomes" id="UP000007844"/>
    </source>
</evidence>
<dbReference type="eggNOG" id="COG2329">
    <property type="taxonomic scope" value="Bacteria"/>
</dbReference>
<accession>F3Z3L3</accession>
<proteinExistence type="predicted"/>